<dbReference type="RefSeq" id="WP_201100753.1">
    <property type="nucleotide sequence ID" value="NZ_BAAAEE010000014.1"/>
</dbReference>
<name>A0ABX8TLL9_9CAUL</name>
<feature type="chain" id="PRO_5047507009" evidence="1">
    <location>
        <begin position="22"/>
        <end position="99"/>
    </location>
</feature>
<sequence>MKTAITLACLSAAALALSACASSPKADDPTWSDAAYKICKVEDFQNYVGQNRSTIPEPPHGQTFRVLCSSCAATMDYRENRVNFVFDEATNIIKEVKCG</sequence>
<evidence type="ECO:0000256" key="1">
    <source>
        <dbReference type="SAM" id="SignalP"/>
    </source>
</evidence>
<dbReference type="GeneID" id="94375008"/>
<dbReference type="Gene3D" id="3.30.10.10">
    <property type="entry name" value="Trypsin Inhibitor V, subunit A"/>
    <property type="match status" value="1"/>
</dbReference>
<dbReference type="EMBL" id="CP080034">
    <property type="protein sequence ID" value="QYC11703.1"/>
    <property type="molecule type" value="Genomic_DNA"/>
</dbReference>
<reference evidence="2 3" key="1">
    <citation type="submission" date="2021-07" db="EMBL/GenBank/DDBJ databases">
        <title>Isolation and characterization of bacteria from a gold mining with a capacity of golden bioaccumulation.</title>
        <authorList>
            <person name="Yang X.J."/>
        </authorList>
    </citation>
    <scope>NUCLEOTIDE SEQUENCE [LARGE SCALE GENOMIC DNA]</scope>
    <source>
        <strain evidence="2 3">Au29</strain>
    </source>
</reference>
<keyword evidence="1" id="KW-0732">Signal</keyword>
<dbReference type="PROSITE" id="PS51257">
    <property type="entry name" value="PROKAR_LIPOPROTEIN"/>
    <property type="match status" value="1"/>
</dbReference>
<gene>
    <name evidence="2" type="ORF">KWG56_07010</name>
</gene>
<dbReference type="Proteomes" id="UP000824334">
    <property type="component" value="Chromosome"/>
</dbReference>
<proteinExistence type="predicted"/>
<evidence type="ECO:0000313" key="2">
    <source>
        <dbReference type="EMBL" id="QYC11703.1"/>
    </source>
</evidence>
<accession>A0ABX8TLL9</accession>
<evidence type="ECO:0000313" key="3">
    <source>
        <dbReference type="Proteomes" id="UP000824334"/>
    </source>
</evidence>
<protein>
    <submittedName>
        <fullName evidence="2">Hemolysin</fullName>
    </submittedName>
</protein>
<feature type="signal peptide" evidence="1">
    <location>
        <begin position="1"/>
        <end position="21"/>
    </location>
</feature>
<organism evidence="2 3">
    <name type="scientific">Brevundimonas nasdae</name>
    <dbReference type="NCBI Taxonomy" id="172043"/>
    <lineage>
        <taxon>Bacteria</taxon>
        <taxon>Pseudomonadati</taxon>
        <taxon>Pseudomonadota</taxon>
        <taxon>Alphaproteobacteria</taxon>
        <taxon>Caulobacterales</taxon>
        <taxon>Caulobacteraceae</taxon>
        <taxon>Brevundimonas</taxon>
    </lineage>
</organism>
<keyword evidence="3" id="KW-1185">Reference proteome</keyword>